<feature type="domain" description="PKD" evidence="4">
    <location>
        <begin position="822"/>
        <end position="899"/>
    </location>
</feature>
<name>A0AA97FD22_9EURY</name>
<feature type="compositionally biased region" description="Low complexity" evidence="2">
    <location>
        <begin position="899"/>
        <end position="912"/>
    </location>
</feature>
<dbReference type="NCBIfam" id="TIGR04213">
    <property type="entry name" value="PGF_pre_PGF"/>
    <property type="match status" value="1"/>
</dbReference>
<dbReference type="SUPFAM" id="SSF101898">
    <property type="entry name" value="NHL repeat"/>
    <property type="match status" value="1"/>
</dbReference>
<reference evidence="5 6" key="1">
    <citation type="submission" date="2019-09" db="EMBL/GenBank/DDBJ databases">
        <title>The complete genome of Methanoplanus sp. FWC-SCC4.</title>
        <authorList>
            <person name="Chen S.-C."/>
            <person name="Zhou Y.-Z."/>
            <person name="Lai M.-C."/>
        </authorList>
    </citation>
    <scope>NUCLEOTIDE SEQUENCE [LARGE SCALE GENOMIC DNA]</scope>
    <source>
        <strain evidence="5 6">FWC-SCC4</strain>
    </source>
</reference>
<accession>A0AA97FD22</accession>
<organism evidence="5 6">
    <name type="scientific">Methanochimaera problematica</name>
    <dbReference type="NCBI Taxonomy" id="2609417"/>
    <lineage>
        <taxon>Archaea</taxon>
        <taxon>Methanobacteriati</taxon>
        <taxon>Methanobacteriota</taxon>
        <taxon>Stenosarchaea group</taxon>
        <taxon>Methanomicrobia</taxon>
        <taxon>Methanomicrobiales</taxon>
        <taxon>Methanomicrobiaceae</taxon>
        <taxon>Methanochimaera</taxon>
    </lineage>
</organism>
<dbReference type="Proteomes" id="UP001301797">
    <property type="component" value="Chromosome"/>
</dbReference>
<dbReference type="Gene3D" id="2.60.40.10">
    <property type="entry name" value="Immunoglobulins"/>
    <property type="match status" value="6"/>
</dbReference>
<dbReference type="InterPro" id="IPR011042">
    <property type="entry name" value="6-blade_b-propeller_TolB-like"/>
</dbReference>
<dbReference type="PANTHER" id="PTHR24104:SF25">
    <property type="entry name" value="PROTEIN LIN-41"/>
    <property type="match status" value="1"/>
</dbReference>
<dbReference type="Gene3D" id="2.120.10.30">
    <property type="entry name" value="TolB, C-terminal domain"/>
    <property type="match status" value="2"/>
</dbReference>
<dbReference type="CDD" id="cd05819">
    <property type="entry name" value="NHL"/>
    <property type="match status" value="1"/>
</dbReference>
<feature type="region of interest" description="Disordered" evidence="2">
    <location>
        <begin position="899"/>
        <end position="925"/>
    </location>
</feature>
<feature type="domain" description="PKD" evidence="4">
    <location>
        <begin position="742"/>
        <end position="820"/>
    </location>
</feature>
<feature type="domain" description="PKD" evidence="4">
    <location>
        <begin position="583"/>
        <end position="660"/>
    </location>
</feature>
<evidence type="ECO:0000256" key="1">
    <source>
        <dbReference type="ARBA" id="ARBA00022737"/>
    </source>
</evidence>
<gene>
    <name evidence="5" type="ORF">F1737_08465</name>
</gene>
<dbReference type="InterPro" id="IPR000601">
    <property type="entry name" value="PKD_dom"/>
</dbReference>
<evidence type="ECO:0000259" key="4">
    <source>
        <dbReference type="PROSITE" id="PS50093"/>
    </source>
</evidence>
<keyword evidence="1" id="KW-0677">Repeat</keyword>
<keyword evidence="3" id="KW-0812">Transmembrane</keyword>
<dbReference type="GO" id="GO:0008270">
    <property type="term" value="F:zinc ion binding"/>
    <property type="evidence" value="ECO:0007669"/>
    <property type="project" value="UniProtKB-KW"/>
</dbReference>
<keyword evidence="3" id="KW-1133">Transmembrane helix</keyword>
<evidence type="ECO:0000313" key="5">
    <source>
        <dbReference type="EMBL" id="WOF16719.1"/>
    </source>
</evidence>
<keyword evidence="3" id="KW-0472">Membrane</keyword>
<keyword evidence="6" id="KW-1185">Reference proteome</keyword>
<dbReference type="InterPro" id="IPR013783">
    <property type="entry name" value="Ig-like_fold"/>
</dbReference>
<dbReference type="InterPro" id="IPR035986">
    <property type="entry name" value="PKD_dom_sf"/>
</dbReference>
<dbReference type="CDD" id="cd00146">
    <property type="entry name" value="PKD"/>
    <property type="match status" value="4"/>
</dbReference>
<evidence type="ECO:0000256" key="3">
    <source>
        <dbReference type="SAM" id="Phobius"/>
    </source>
</evidence>
<dbReference type="InterPro" id="IPR022409">
    <property type="entry name" value="PKD/Chitinase_dom"/>
</dbReference>
<sequence>MIQPKSMRFQELYAMFSDLRKTSAVLLLFILIMVPVSAEYVVPCDYVGEIGIKTTEASGFYGIAIDGSDNLYVPVQDGTDEPNSTIEIFSSSGVKTGSWFAPDSNGPQDICFNSSGFAYVGYYNSNNSINIYKPDGVLVRSEKKDDNIPWEKVGHLATDSDDMLYLSDLTHKGRDMDIYDLGFNKLKTISSTEGYFRKMAFNSSDYMFLASVDDSFISGKVNVYEPDRDFLTSFGDEGNIGSPMSVAIDDQDGIFVSDGNDYLIKYFNSDFGFVKSFGGSGTNSGQFNINSGPKGMALNSTGYLYVSDTYSKRVQIFGALLPEVNSLSVVEAKTGRNVDIIVTGGNFSTGYEGTGTDIRYVNLTKGDLVVAGDNPVVHDSGSLSVSFNLAGVTPGYYNMTVANPSGLTGFVENAFLVTPENPVSVSFTADKSVVYAPDTIHFESTSTGDISEYNWTVGGVFASNSSSFDKTFDTAGIYSVNLNVTDIWGYESNTSSDITVYPVSSFTADNTTGEGPLFVSFNETSTGRPDNYEWSIDGVFESNERNITHTFDPGRYLVSLNVSFGGLYNRSDIEIVSNPPVPVNASFYAGKNEGVLNDVISFNDTSEGDTLSYEWLIDNVHASDSQNMTYTFADSGVFDIRLNVTDRWGFSDNTSASVKIYPLPKFTANITEFHAPCSIRFTDTSIQAFDKREWFINGVMVSSELDFIRDFETAGNYTVTLRQSSDGINNETSTVVKIFLRANASFTENSLTGGAPFRFTAVDTSSGYITSRNWTVDEFLNISSSPVLVHNFDTAGNHTVGINVTDKWGNTDNITKTVSVFPVAEFSMDKSEGCAPLTVAFASTSTGNPVLFNWTVNGTPESNAVSFSRTFEKPGVYPVVLNVSAGGLSGEVSHNVTVTKKPVTPTETPRSGQGSGGNSNVGSGYATQISSGSTASFKMSKGAVYDVEVTAARDVPKLMVTVEEVSGINSNMAIEDTPVYEYEKATLYKTSSDSMKDADLFFKVEKKWLSGKGYKQGDVVMKHYVNGGWESLPTYFVREDAGFYYYKAITPSFSYFAITVEKNATIFEDDGKISGLPETDLISGINNIQTENGTNTDSAGTKKAGTGPVWLFVCIISGIIAISLNKRSGK</sequence>
<dbReference type="PANTHER" id="PTHR24104">
    <property type="entry name" value="E3 UBIQUITIN-PROTEIN LIGASE NHLRC1-RELATED"/>
    <property type="match status" value="1"/>
</dbReference>
<dbReference type="SUPFAM" id="SSF49299">
    <property type="entry name" value="PKD domain"/>
    <property type="match status" value="6"/>
</dbReference>
<proteinExistence type="predicted"/>
<evidence type="ECO:0000256" key="2">
    <source>
        <dbReference type="SAM" id="MobiDB-lite"/>
    </source>
</evidence>
<dbReference type="InterPro" id="IPR050952">
    <property type="entry name" value="TRIM-NHL_E3_ligases"/>
</dbReference>
<dbReference type="SMART" id="SM00089">
    <property type="entry name" value="PKD"/>
    <property type="match status" value="6"/>
</dbReference>
<dbReference type="InterPro" id="IPR026453">
    <property type="entry name" value="PGF_pre_PGF"/>
</dbReference>
<dbReference type="AlphaFoldDB" id="A0AA97FD22"/>
<dbReference type="EMBL" id="CP043875">
    <property type="protein sequence ID" value="WOF16719.1"/>
    <property type="molecule type" value="Genomic_DNA"/>
</dbReference>
<dbReference type="KEGG" id="mefw:F1737_08465"/>
<feature type="domain" description="PKD" evidence="4">
    <location>
        <begin position="423"/>
        <end position="500"/>
    </location>
</feature>
<protein>
    <submittedName>
        <fullName evidence="5">PKD domain-containing protein</fullName>
    </submittedName>
</protein>
<dbReference type="PROSITE" id="PS50093">
    <property type="entry name" value="PKD"/>
    <property type="match status" value="4"/>
</dbReference>
<feature type="transmembrane region" description="Helical" evidence="3">
    <location>
        <begin position="1107"/>
        <end position="1124"/>
    </location>
</feature>
<dbReference type="InterPro" id="IPR001258">
    <property type="entry name" value="NHL_repeat"/>
</dbReference>
<dbReference type="PROSITE" id="PS51125">
    <property type="entry name" value="NHL"/>
    <property type="match status" value="1"/>
</dbReference>
<dbReference type="Pfam" id="PF18911">
    <property type="entry name" value="PKD_4"/>
    <property type="match status" value="2"/>
</dbReference>
<evidence type="ECO:0000313" key="6">
    <source>
        <dbReference type="Proteomes" id="UP001301797"/>
    </source>
</evidence>